<dbReference type="PANTHER" id="PTHR21661:SF35">
    <property type="entry name" value="EPOXIDE HYDROLASE"/>
    <property type="match status" value="1"/>
</dbReference>
<evidence type="ECO:0000256" key="4">
    <source>
        <dbReference type="SAM" id="SignalP"/>
    </source>
</evidence>
<feature type="signal peptide" evidence="4">
    <location>
        <begin position="1"/>
        <end position="23"/>
    </location>
</feature>
<gene>
    <name evidence="7" type="primary">Ephx1-L</name>
    <name evidence="7" type="ORF">Hamer_G018403</name>
</gene>
<evidence type="ECO:0000313" key="8">
    <source>
        <dbReference type="Proteomes" id="UP000747542"/>
    </source>
</evidence>
<dbReference type="InterPro" id="IPR000073">
    <property type="entry name" value="AB_hydrolase_1"/>
</dbReference>
<name>A0A8J5K5G5_HOMAM</name>
<keyword evidence="3 7" id="KW-0378">Hydrolase</keyword>
<dbReference type="Pfam" id="PF06441">
    <property type="entry name" value="EHN"/>
    <property type="match status" value="1"/>
</dbReference>
<evidence type="ECO:0000256" key="3">
    <source>
        <dbReference type="ARBA" id="ARBA00022801"/>
    </source>
</evidence>
<dbReference type="SUPFAM" id="SSF53474">
    <property type="entry name" value="alpha/beta-Hydrolases"/>
    <property type="match status" value="1"/>
</dbReference>
<evidence type="ECO:0000256" key="1">
    <source>
        <dbReference type="ARBA" id="ARBA00010088"/>
    </source>
</evidence>
<evidence type="ECO:0000259" key="5">
    <source>
        <dbReference type="Pfam" id="PF00561"/>
    </source>
</evidence>
<dbReference type="Pfam" id="PF00561">
    <property type="entry name" value="Abhydrolase_1"/>
    <property type="match status" value="1"/>
</dbReference>
<dbReference type="Gene3D" id="3.40.50.1820">
    <property type="entry name" value="alpha/beta hydrolase"/>
    <property type="match status" value="2"/>
</dbReference>
<dbReference type="PANTHER" id="PTHR21661">
    <property type="entry name" value="EPOXIDE HYDROLASE 1-RELATED"/>
    <property type="match status" value="1"/>
</dbReference>
<feature type="chain" id="PRO_5035328081" evidence="4">
    <location>
        <begin position="24"/>
        <end position="302"/>
    </location>
</feature>
<protein>
    <submittedName>
        <fullName evidence="7">Epoxide hydrolase 1-like</fullName>
    </submittedName>
</protein>
<keyword evidence="2" id="KW-0058">Aromatic hydrocarbons catabolism</keyword>
<comment type="caution">
    <text evidence="7">The sequence shown here is derived from an EMBL/GenBank/DDBJ whole genome shotgun (WGS) entry which is preliminary data.</text>
</comment>
<dbReference type="InterPro" id="IPR010497">
    <property type="entry name" value="Epoxide_hydro_N"/>
</dbReference>
<reference evidence="7" key="1">
    <citation type="journal article" date="2021" name="Sci. Adv.">
        <title>The American lobster genome reveals insights on longevity, neural, and immune adaptations.</title>
        <authorList>
            <person name="Polinski J.M."/>
            <person name="Zimin A.V."/>
            <person name="Clark K.F."/>
            <person name="Kohn A.B."/>
            <person name="Sadowski N."/>
            <person name="Timp W."/>
            <person name="Ptitsyn A."/>
            <person name="Khanna P."/>
            <person name="Romanova D.Y."/>
            <person name="Williams P."/>
            <person name="Greenwood S.J."/>
            <person name="Moroz L.L."/>
            <person name="Walt D.R."/>
            <person name="Bodnar A.G."/>
        </authorList>
    </citation>
    <scope>NUCLEOTIDE SEQUENCE</scope>
    <source>
        <strain evidence="7">GMGI-L3</strain>
    </source>
</reference>
<evidence type="ECO:0000313" key="7">
    <source>
        <dbReference type="EMBL" id="KAG7167973.1"/>
    </source>
</evidence>
<dbReference type="GO" id="GO:0004301">
    <property type="term" value="F:epoxide hydrolase activity"/>
    <property type="evidence" value="ECO:0007669"/>
    <property type="project" value="TreeGrafter"/>
</dbReference>
<evidence type="ECO:0000256" key="2">
    <source>
        <dbReference type="ARBA" id="ARBA00022797"/>
    </source>
</evidence>
<dbReference type="GO" id="GO:0097176">
    <property type="term" value="P:epoxide metabolic process"/>
    <property type="evidence" value="ECO:0007669"/>
    <property type="project" value="TreeGrafter"/>
</dbReference>
<dbReference type="InterPro" id="IPR029058">
    <property type="entry name" value="AB_hydrolase_fold"/>
</dbReference>
<proteinExistence type="inferred from homology"/>
<accession>A0A8J5K5G5</accession>
<dbReference type="Proteomes" id="UP000747542">
    <property type="component" value="Unassembled WGS sequence"/>
</dbReference>
<dbReference type="AlphaFoldDB" id="A0A8J5K5G5"/>
<sequence>MLMGWLNKVVVGLMVVLIAYKLSKMNKEPPLPTLDPNPWWAPGEPQQEDEVDDLKARLALPLRLTPGLEDANFTYGINADTLHTIVQYWRKKYDWNKRQTRLNTYPHFKYVLTTLLTLISFGQLEVAQVFLKLMKRLGYKQFYLQGGDWGSLIASNMATMYPNNTLGVHLNMISVRTNAVSLKMILGAYLPAGVLVAKEDQDKIYPLSNLYSMILRESGYAHLQATKPDTIGAALNQSPVSLAAYILEKFSSWTHRDNLHQPDGSLLQQHFPISLDAMLDNICIYWYGSPVPSPPASGFTLR</sequence>
<feature type="domain" description="Epoxide hydrolase N-terminal" evidence="6">
    <location>
        <begin position="47"/>
        <end position="113"/>
    </location>
</feature>
<keyword evidence="4" id="KW-0732">Signal</keyword>
<comment type="similarity">
    <text evidence="1">Belongs to the peptidase S33 family.</text>
</comment>
<feature type="domain" description="AB hydrolase-1" evidence="5">
    <location>
        <begin position="120"/>
        <end position="178"/>
    </location>
</feature>
<keyword evidence="8" id="KW-1185">Reference proteome</keyword>
<dbReference type="EMBL" id="JAHLQT010021080">
    <property type="protein sequence ID" value="KAG7167973.1"/>
    <property type="molecule type" value="Genomic_DNA"/>
</dbReference>
<evidence type="ECO:0000259" key="6">
    <source>
        <dbReference type="Pfam" id="PF06441"/>
    </source>
</evidence>
<organism evidence="7 8">
    <name type="scientific">Homarus americanus</name>
    <name type="common">American lobster</name>
    <dbReference type="NCBI Taxonomy" id="6706"/>
    <lineage>
        <taxon>Eukaryota</taxon>
        <taxon>Metazoa</taxon>
        <taxon>Ecdysozoa</taxon>
        <taxon>Arthropoda</taxon>
        <taxon>Crustacea</taxon>
        <taxon>Multicrustacea</taxon>
        <taxon>Malacostraca</taxon>
        <taxon>Eumalacostraca</taxon>
        <taxon>Eucarida</taxon>
        <taxon>Decapoda</taxon>
        <taxon>Pleocyemata</taxon>
        <taxon>Astacidea</taxon>
        <taxon>Nephropoidea</taxon>
        <taxon>Nephropidae</taxon>
        <taxon>Homarus</taxon>
    </lineage>
</organism>